<comment type="cofactor">
    <cofactor evidence="8">
        <name>Mg(2+)</name>
        <dbReference type="ChEBI" id="CHEBI:18420"/>
    </cofactor>
</comment>
<evidence type="ECO:0000256" key="8">
    <source>
        <dbReference type="HAMAP-Rule" id="MF_00101"/>
    </source>
</evidence>
<feature type="domain" description="4'-phosphopantetheinyl transferase" evidence="9">
    <location>
        <begin position="4"/>
        <end position="89"/>
    </location>
</feature>
<evidence type="ECO:0000256" key="3">
    <source>
        <dbReference type="ARBA" id="ARBA00022723"/>
    </source>
</evidence>
<evidence type="ECO:0000313" key="11">
    <source>
        <dbReference type="Proteomes" id="UP000244248"/>
    </source>
</evidence>
<feature type="binding site" evidence="8">
    <location>
        <position position="8"/>
    </location>
    <ligand>
        <name>Mg(2+)</name>
        <dbReference type="ChEBI" id="CHEBI:18420"/>
    </ligand>
</feature>
<keyword evidence="8" id="KW-0963">Cytoplasm</keyword>
<dbReference type="HAMAP" id="MF_00101">
    <property type="entry name" value="AcpS"/>
    <property type="match status" value="1"/>
</dbReference>
<evidence type="ECO:0000256" key="7">
    <source>
        <dbReference type="ARBA" id="ARBA00023160"/>
    </source>
</evidence>
<keyword evidence="1 8" id="KW-0444">Lipid biosynthesis</keyword>
<dbReference type="InterPro" id="IPR004568">
    <property type="entry name" value="Ppantetheine-prot_Trfase_dom"/>
</dbReference>
<keyword evidence="7 8" id="KW-0275">Fatty acid biosynthesis</keyword>
<dbReference type="NCBIfam" id="TIGR00516">
    <property type="entry name" value="acpS"/>
    <property type="match status" value="1"/>
</dbReference>
<name>A0A2T5MKN7_9GAMM</name>
<dbReference type="SUPFAM" id="SSF56214">
    <property type="entry name" value="4'-phosphopantetheinyl transferase"/>
    <property type="match status" value="1"/>
</dbReference>
<dbReference type="EMBL" id="QANS01000001">
    <property type="protein sequence ID" value="PTU33141.1"/>
    <property type="molecule type" value="Genomic_DNA"/>
</dbReference>
<dbReference type="Gene3D" id="3.90.470.20">
    <property type="entry name" value="4'-phosphopantetheinyl transferase domain"/>
    <property type="match status" value="1"/>
</dbReference>
<evidence type="ECO:0000313" key="10">
    <source>
        <dbReference type="EMBL" id="PTU33141.1"/>
    </source>
</evidence>
<dbReference type="Pfam" id="PF01648">
    <property type="entry name" value="ACPS"/>
    <property type="match status" value="1"/>
</dbReference>
<keyword evidence="11" id="KW-1185">Reference proteome</keyword>
<dbReference type="EC" id="2.7.8.7" evidence="8"/>
<evidence type="ECO:0000256" key="5">
    <source>
        <dbReference type="ARBA" id="ARBA00022842"/>
    </source>
</evidence>
<comment type="function">
    <text evidence="8">Transfers the 4'-phosphopantetheine moiety from coenzyme A to a Ser of acyl-carrier-protein.</text>
</comment>
<keyword evidence="6 8" id="KW-0443">Lipid metabolism</keyword>
<dbReference type="GO" id="GO:0000287">
    <property type="term" value="F:magnesium ion binding"/>
    <property type="evidence" value="ECO:0007669"/>
    <property type="project" value="UniProtKB-UniRule"/>
</dbReference>
<dbReference type="Proteomes" id="UP000244248">
    <property type="component" value="Unassembled WGS sequence"/>
</dbReference>
<comment type="subcellular location">
    <subcellularLocation>
        <location evidence="8">Cytoplasm</location>
    </subcellularLocation>
</comment>
<protein>
    <recommendedName>
        <fullName evidence="8">Holo-[acyl-carrier-protein] synthase</fullName>
        <shortName evidence="8">Holo-ACP synthase</shortName>
        <ecNumber evidence="8">2.7.8.7</ecNumber>
    </recommendedName>
    <alternativeName>
        <fullName evidence="8">4'-phosphopantetheinyl transferase AcpS</fullName>
    </alternativeName>
</protein>
<comment type="caution">
    <text evidence="10">The sequence shown here is derived from an EMBL/GenBank/DDBJ whole genome shotgun (WGS) entry which is preliminary data.</text>
</comment>
<dbReference type="GO" id="GO:0005737">
    <property type="term" value="C:cytoplasm"/>
    <property type="evidence" value="ECO:0007669"/>
    <property type="project" value="UniProtKB-SubCell"/>
</dbReference>
<dbReference type="AlphaFoldDB" id="A0A2T5MKN7"/>
<dbReference type="NCBIfam" id="TIGR00556">
    <property type="entry name" value="pantethn_trn"/>
    <property type="match status" value="1"/>
</dbReference>
<comment type="similarity">
    <text evidence="8">Belongs to the P-Pant transferase superfamily. AcpS family.</text>
</comment>
<accession>A0A2T5MKN7</accession>
<sequence length="127" mass="13823">MIWGIGVDILRQERIQKVWDRHGEKFADKILGDAERAEFALNQKPVRYLAMAFAAKEAFSKALGTGFRDELGFRDAGVVREANGRPVLIYSPVLKALLSSKGISGGHVSLSDEGGMICAMVVLETAS</sequence>
<organism evidence="10 11">
    <name type="scientific">Stenotrophobium rhamnosiphilum</name>
    <dbReference type="NCBI Taxonomy" id="2029166"/>
    <lineage>
        <taxon>Bacteria</taxon>
        <taxon>Pseudomonadati</taxon>
        <taxon>Pseudomonadota</taxon>
        <taxon>Gammaproteobacteria</taxon>
        <taxon>Nevskiales</taxon>
        <taxon>Nevskiaceae</taxon>
        <taxon>Stenotrophobium</taxon>
    </lineage>
</organism>
<dbReference type="InterPro" id="IPR002582">
    <property type="entry name" value="ACPS"/>
</dbReference>
<dbReference type="InterPro" id="IPR008278">
    <property type="entry name" value="4-PPantetheinyl_Trfase_dom"/>
</dbReference>
<keyword evidence="4 8" id="KW-0276">Fatty acid metabolism</keyword>
<dbReference type="InterPro" id="IPR037143">
    <property type="entry name" value="4-PPantetheinyl_Trfase_dom_sf"/>
</dbReference>
<keyword evidence="2 8" id="KW-0808">Transferase</keyword>
<dbReference type="GO" id="GO:0006633">
    <property type="term" value="P:fatty acid biosynthetic process"/>
    <property type="evidence" value="ECO:0007669"/>
    <property type="project" value="UniProtKB-UniRule"/>
</dbReference>
<comment type="catalytic activity">
    <reaction evidence="8">
        <text>apo-[ACP] + CoA = holo-[ACP] + adenosine 3',5'-bisphosphate + H(+)</text>
        <dbReference type="Rhea" id="RHEA:12068"/>
        <dbReference type="Rhea" id="RHEA-COMP:9685"/>
        <dbReference type="Rhea" id="RHEA-COMP:9690"/>
        <dbReference type="ChEBI" id="CHEBI:15378"/>
        <dbReference type="ChEBI" id="CHEBI:29999"/>
        <dbReference type="ChEBI" id="CHEBI:57287"/>
        <dbReference type="ChEBI" id="CHEBI:58343"/>
        <dbReference type="ChEBI" id="CHEBI:64479"/>
        <dbReference type="EC" id="2.7.8.7"/>
    </reaction>
</comment>
<dbReference type="GO" id="GO:0008897">
    <property type="term" value="F:holo-[acyl-carrier-protein] synthase activity"/>
    <property type="evidence" value="ECO:0007669"/>
    <property type="project" value="UniProtKB-UniRule"/>
</dbReference>
<gene>
    <name evidence="8" type="primary">acpS</name>
    <name evidence="10" type="ORF">CJD38_03295</name>
</gene>
<proteinExistence type="inferred from homology"/>
<keyword evidence="5 8" id="KW-0460">Magnesium</keyword>
<evidence type="ECO:0000256" key="1">
    <source>
        <dbReference type="ARBA" id="ARBA00022516"/>
    </source>
</evidence>
<reference evidence="10 11" key="1">
    <citation type="submission" date="2018-04" db="EMBL/GenBank/DDBJ databases">
        <title>Novel species isolated from glacier.</title>
        <authorList>
            <person name="Liu Q."/>
            <person name="Xin Y.-H."/>
        </authorList>
    </citation>
    <scope>NUCLEOTIDE SEQUENCE [LARGE SCALE GENOMIC DNA]</scope>
    <source>
        <strain evidence="10 11">GT1R17</strain>
    </source>
</reference>
<evidence type="ECO:0000256" key="2">
    <source>
        <dbReference type="ARBA" id="ARBA00022679"/>
    </source>
</evidence>
<feature type="binding site" evidence="8">
    <location>
        <position position="57"/>
    </location>
    <ligand>
        <name>Mg(2+)</name>
        <dbReference type="ChEBI" id="CHEBI:18420"/>
    </ligand>
</feature>
<dbReference type="OrthoDB" id="517356at2"/>
<keyword evidence="3 8" id="KW-0479">Metal-binding</keyword>
<evidence type="ECO:0000259" key="9">
    <source>
        <dbReference type="Pfam" id="PF01648"/>
    </source>
</evidence>
<evidence type="ECO:0000256" key="6">
    <source>
        <dbReference type="ARBA" id="ARBA00023098"/>
    </source>
</evidence>
<evidence type="ECO:0000256" key="4">
    <source>
        <dbReference type="ARBA" id="ARBA00022832"/>
    </source>
</evidence>
<dbReference type="RefSeq" id="WP_107938850.1">
    <property type="nucleotide sequence ID" value="NZ_QANS01000001.1"/>
</dbReference>